<evidence type="ECO:0000313" key="3">
    <source>
        <dbReference type="WBParaSite" id="PgR302_g001_t01"/>
    </source>
</evidence>
<dbReference type="Proteomes" id="UP000887569">
    <property type="component" value="Unplaced"/>
</dbReference>
<evidence type="ECO:0000256" key="1">
    <source>
        <dbReference type="SAM" id="MobiDB-lite"/>
    </source>
</evidence>
<accession>A0A915CK68</accession>
<organism evidence="2 3">
    <name type="scientific">Parascaris univalens</name>
    <name type="common">Nematode worm</name>
    <dbReference type="NCBI Taxonomy" id="6257"/>
    <lineage>
        <taxon>Eukaryota</taxon>
        <taxon>Metazoa</taxon>
        <taxon>Ecdysozoa</taxon>
        <taxon>Nematoda</taxon>
        <taxon>Chromadorea</taxon>
        <taxon>Rhabditida</taxon>
        <taxon>Spirurina</taxon>
        <taxon>Ascaridomorpha</taxon>
        <taxon>Ascaridoidea</taxon>
        <taxon>Ascarididae</taxon>
        <taxon>Parascaris</taxon>
    </lineage>
</organism>
<keyword evidence="2" id="KW-1185">Reference proteome</keyword>
<feature type="compositionally biased region" description="Basic and acidic residues" evidence="1">
    <location>
        <begin position="76"/>
        <end position="91"/>
    </location>
</feature>
<feature type="region of interest" description="Disordered" evidence="1">
    <location>
        <begin position="67"/>
        <end position="150"/>
    </location>
</feature>
<proteinExistence type="predicted"/>
<sequence length="297" mass="33819">MERFRTCQLEILFVAITQRLDSKIQNFTVFGINEINNDEIEHLSLDDSDNNDNLITVSRLHCMWKERDGGQQGEPETERGREGHKVKKEEGACPGRSQRGRKPAAAGPTVPKPRMEAAPNGRKRESKAGVMGGRENAVEKGRGKKKKEMRPEAKHMVPILDAASHNNLLTISPVMTTERYQDNNTDLRRCIYIARYPAIELTCKNIVERAISLRQCRTVRRVGPCVQYTSETACESKSAQRGRKSQLESALVARPEMMHSEVETERKAKEITKIQKACREYENPIRKAMMMLDVPRE</sequence>
<protein>
    <submittedName>
        <fullName evidence="3">Uncharacterized protein</fullName>
    </submittedName>
</protein>
<dbReference type="AlphaFoldDB" id="A0A915CK68"/>
<evidence type="ECO:0000313" key="2">
    <source>
        <dbReference type="Proteomes" id="UP000887569"/>
    </source>
</evidence>
<name>A0A915CK68_PARUN</name>
<reference evidence="3" key="1">
    <citation type="submission" date="2022-11" db="UniProtKB">
        <authorList>
            <consortium name="WormBaseParasite"/>
        </authorList>
    </citation>
    <scope>IDENTIFICATION</scope>
</reference>
<dbReference type="WBParaSite" id="PgR302_g001_t01">
    <property type="protein sequence ID" value="PgR302_g001_t01"/>
    <property type="gene ID" value="PgR302_g001"/>
</dbReference>